<keyword evidence="1" id="KW-0732">Signal</keyword>
<feature type="signal peptide" evidence="1">
    <location>
        <begin position="1"/>
        <end position="24"/>
    </location>
</feature>
<evidence type="ECO:0008006" key="4">
    <source>
        <dbReference type="Google" id="ProtNLM"/>
    </source>
</evidence>
<keyword evidence="3" id="KW-1185">Reference proteome</keyword>
<dbReference type="EMBL" id="SCFB01000004">
    <property type="protein sequence ID" value="RZI46366.1"/>
    <property type="molecule type" value="Genomic_DNA"/>
</dbReference>
<sequence length="105" mass="11126">MKNYILSLSLILACSSMMITHCYSSPSSPVDPKAEAMERVSSASAPLVALSSVPAPTAEKLLSPTEVVETLSKRGVELKQSIESLQTGNAGRMGALRCTLWTGQN</sequence>
<protein>
    <recommendedName>
        <fullName evidence="4">DUF3300 domain-containing protein</fullName>
    </recommendedName>
</protein>
<proteinExistence type="predicted"/>
<evidence type="ECO:0000313" key="3">
    <source>
        <dbReference type="Proteomes" id="UP000293550"/>
    </source>
</evidence>
<evidence type="ECO:0000313" key="2">
    <source>
        <dbReference type="EMBL" id="RZI46366.1"/>
    </source>
</evidence>
<evidence type="ECO:0000256" key="1">
    <source>
        <dbReference type="SAM" id="SignalP"/>
    </source>
</evidence>
<organism evidence="2 3">
    <name type="scientific">Candidatus Finniella inopinata</name>
    <dbReference type="NCBI Taxonomy" id="1696036"/>
    <lineage>
        <taxon>Bacteria</taxon>
        <taxon>Pseudomonadati</taxon>
        <taxon>Pseudomonadota</taxon>
        <taxon>Alphaproteobacteria</taxon>
        <taxon>Holosporales</taxon>
        <taxon>Candidatus Paracaedibacteraceae</taxon>
        <taxon>Candidatus Finniella</taxon>
    </lineage>
</organism>
<accession>A0A4Q7DND0</accession>
<comment type="caution">
    <text evidence="2">The sequence shown here is derived from an EMBL/GenBank/DDBJ whole genome shotgun (WGS) entry which is preliminary data.</text>
</comment>
<gene>
    <name evidence="2" type="ORF">EQU50_01890</name>
</gene>
<name>A0A4Q7DND0_9PROT</name>
<dbReference type="Proteomes" id="UP000293550">
    <property type="component" value="Unassembled WGS sequence"/>
</dbReference>
<feature type="chain" id="PRO_5020808062" description="DUF3300 domain-containing protein" evidence="1">
    <location>
        <begin position="25"/>
        <end position="105"/>
    </location>
</feature>
<dbReference type="AlphaFoldDB" id="A0A4Q7DND0"/>
<reference evidence="2 3" key="1">
    <citation type="submission" date="2018-10" db="EMBL/GenBank/DDBJ databases">
        <title>An updated phylogeny of the Alphaproteobacteria reveals that the parasitic Rickettsiales and Holosporales have independent origins.</title>
        <authorList>
            <person name="Munoz-Gomez S.A."/>
            <person name="Hess S."/>
            <person name="Burger G."/>
            <person name="Lang B.F."/>
            <person name="Susko E."/>
            <person name="Slamovits C.H."/>
            <person name="Roger A.J."/>
        </authorList>
    </citation>
    <scope>NUCLEOTIDE SEQUENCE [LARGE SCALE GENOMIC DNA]</scope>
    <source>
        <strain evidence="2">HOLO01</strain>
    </source>
</reference>